<dbReference type="Gene3D" id="3.10.129.10">
    <property type="entry name" value="Hotdog Thioesterase"/>
    <property type="match status" value="1"/>
</dbReference>
<dbReference type="InterPro" id="IPR016776">
    <property type="entry name" value="ApeP-like_dehydratase"/>
</dbReference>
<dbReference type="RefSeq" id="WP_194107479.1">
    <property type="nucleotide sequence ID" value="NZ_JADFFM010000002.1"/>
</dbReference>
<organism evidence="1 2">
    <name type="scientific">Mucilaginibacter boryungensis</name>
    <dbReference type="NCBI Taxonomy" id="768480"/>
    <lineage>
        <taxon>Bacteria</taxon>
        <taxon>Pseudomonadati</taxon>
        <taxon>Bacteroidota</taxon>
        <taxon>Sphingobacteriia</taxon>
        <taxon>Sphingobacteriales</taxon>
        <taxon>Sphingobacteriaceae</taxon>
        <taxon>Mucilaginibacter</taxon>
    </lineage>
</organism>
<accession>A0ABR9XLT7</accession>
<comment type="caution">
    <text evidence="1">The sequence shown here is derived from an EMBL/GenBank/DDBJ whole genome shotgun (WGS) entry which is preliminary data.</text>
</comment>
<dbReference type="EMBL" id="JADFFM010000002">
    <property type="protein sequence ID" value="MBE9668049.1"/>
    <property type="molecule type" value="Genomic_DNA"/>
</dbReference>
<dbReference type="InterPro" id="IPR029069">
    <property type="entry name" value="HotDog_dom_sf"/>
</dbReference>
<reference evidence="1 2" key="1">
    <citation type="submission" date="2020-10" db="EMBL/GenBank/DDBJ databases">
        <title>Mucilaginibacter mali sp. nov., isolated from rhizosphere soil of apple orchard.</title>
        <authorList>
            <person name="Lee J.-S."/>
            <person name="Kim H.S."/>
            <person name="Kim J.-S."/>
        </authorList>
    </citation>
    <scope>NUCLEOTIDE SEQUENCE [LARGE SCALE GENOMIC DNA]</scope>
    <source>
        <strain evidence="1 2">KCTC 23157</strain>
    </source>
</reference>
<name>A0ABR9XLT7_9SPHI</name>
<sequence length="141" mass="15480">MELAPQNIFELLPQAPPFVMVGQLTYSDETTTRSTFTIRADNSMVFNGTFSEGGLLENIAQTAAARVGHIAKTENKPIAGGYIGAVKDFEVFFLPAIGNDIMTEIKIENQIFNVSVITGQVWCNNELAARCEMKVFLNAED</sequence>
<dbReference type="Pfam" id="PF22817">
    <property type="entry name" value="ApeP-like"/>
    <property type="match status" value="1"/>
</dbReference>
<evidence type="ECO:0000313" key="2">
    <source>
        <dbReference type="Proteomes" id="UP000632774"/>
    </source>
</evidence>
<evidence type="ECO:0000313" key="1">
    <source>
        <dbReference type="EMBL" id="MBE9668049.1"/>
    </source>
</evidence>
<protein>
    <submittedName>
        <fullName evidence="1">3-hydroxyacyl-ACP dehydratase</fullName>
    </submittedName>
</protein>
<gene>
    <name evidence="1" type="ORF">IRJ18_16890</name>
</gene>
<proteinExistence type="predicted"/>
<keyword evidence="2" id="KW-1185">Reference proteome</keyword>
<dbReference type="Proteomes" id="UP000632774">
    <property type="component" value="Unassembled WGS sequence"/>
</dbReference>
<dbReference type="SUPFAM" id="SSF54637">
    <property type="entry name" value="Thioesterase/thiol ester dehydrase-isomerase"/>
    <property type="match status" value="1"/>
</dbReference>